<proteinExistence type="predicted"/>
<protein>
    <submittedName>
        <fullName evidence="2">Uncharacterized protein</fullName>
    </submittedName>
</protein>
<feature type="chain" id="PRO_5039272115" evidence="1">
    <location>
        <begin position="40"/>
        <end position="430"/>
    </location>
</feature>
<dbReference type="CDD" id="cd05483">
    <property type="entry name" value="retropepsin_like_bacteria"/>
    <property type="match status" value="1"/>
</dbReference>
<dbReference type="eggNOG" id="COG0457">
    <property type="taxonomic scope" value="Bacteria"/>
</dbReference>
<organism evidence="2 3">
    <name type="scientific">Pseudofrankia inefficax (strain DSM 45817 / CECT 9037 / DDB 130130 / EuI1c)</name>
    <name type="common">Frankia inefficax</name>
    <dbReference type="NCBI Taxonomy" id="298654"/>
    <lineage>
        <taxon>Bacteria</taxon>
        <taxon>Bacillati</taxon>
        <taxon>Actinomycetota</taxon>
        <taxon>Actinomycetes</taxon>
        <taxon>Frankiales</taxon>
        <taxon>Frankiaceae</taxon>
        <taxon>Pseudofrankia</taxon>
    </lineage>
</organism>
<dbReference type="AlphaFoldDB" id="E3IZ03"/>
<dbReference type="InterPro" id="IPR034122">
    <property type="entry name" value="Retropepsin-like_bacterial"/>
</dbReference>
<sequence precursor="true">MENDQTPGVDRRGFLRRAGLATAAGAVLPLLATSGCAPAAAADSPAPSGDPDQLFKAGDFAGAERGYTQLLHNDPDNAHAAAQLGYIALLSNRFPSAERYLSQAFRLAPGDALSKLRLADCFVRQDKLARAVPLLPDATAAQLAAITGTPYEVHGAQVSRAPFLDVDPLPHLEASVNGKPGVFVLDTGALPLTVTTDAATEAGLRAVSSSTLTINGRTSTVQHGVAPSLRIGQLEVRQVPVSWTDQLATFPNGLVPTGTIGTQLFYHFLTTIDYKRRALILRQRTAAQQRAFRAEAASAGIRPQPLWLAGDHLPCTEGKLNDYGPRKAVIDTGVLAAGLNTSVANAQRAGITIDYDHPGQVNGGADVVYPITVNQMRIGDAVRRHLPGSAAGKMPWDGMTQFDTIGNFTHEFFKPFAVTFDYVGMNLFVG</sequence>
<dbReference type="Gene3D" id="2.40.70.10">
    <property type="entry name" value="Acid Proteases"/>
    <property type="match status" value="1"/>
</dbReference>
<dbReference type="Pfam" id="PF14559">
    <property type="entry name" value="TPR_19"/>
    <property type="match status" value="1"/>
</dbReference>
<dbReference type="InterPro" id="IPR021109">
    <property type="entry name" value="Peptidase_aspartic_dom_sf"/>
</dbReference>
<dbReference type="SUPFAM" id="SSF48452">
    <property type="entry name" value="TPR-like"/>
    <property type="match status" value="1"/>
</dbReference>
<dbReference type="InterPro" id="IPR011990">
    <property type="entry name" value="TPR-like_helical_dom_sf"/>
</dbReference>
<dbReference type="PROSITE" id="PS51318">
    <property type="entry name" value="TAT"/>
    <property type="match status" value="1"/>
</dbReference>
<accession>E3IZ03</accession>
<name>E3IZ03_PSEI1</name>
<dbReference type="EMBL" id="CP002299">
    <property type="protein sequence ID" value="ADP80286.1"/>
    <property type="molecule type" value="Genomic_DNA"/>
</dbReference>
<keyword evidence="1" id="KW-0732">Signal</keyword>
<dbReference type="STRING" id="298654.FraEuI1c_2247"/>
<keyword evidence="3" id="KW-1185">Reference proteome</keyword>
<dbReference type="KEGG" id="fri:FraEuI1c_2247"/>
<reference evidence="2 3" key="1">
    <citation type="submission" date="2010-10" db="EMBL/GenBank/DDBJ databases">
        <title>Complete sequence of Frankia sp. EuI1c.</title>
        <authorList>
            <consortium name="US DOE Joint Genome Institute"/>
            <person name="Lucas S."/>
            <person name="Copeland A."/>
            <person name="Lapidus A."/>
            <person name="Cheng J.-F."/>
            <person name="Bruce D."/>
            <person name="Goodwin L."/>
            <person name="Pitluck S."/>
            <person name="Chertkov O."/>
            <person name="Detter J.C."/>
            <person name="Han C."/>
            <person name="Tapia R."/>
            <person name="Land M."/>
            <person name="Hauser L."/>
            <person name="Jeffries C."/>
            <person name="Kyrpides N."/>
            <person name="Ivanova N."/>
            <person name="Mikhailova N."/>
            <person name="Beauchemin N."/>
            <person name="Sen A."/>
            <person name="Sur S.A."/>
            <person name="Gtari M."/>
            <person name="Wall L."/>
            <person name="Tisa L."/>
            <person name="Woyke T."/>
        </authorList>
    </citation>
    <scope>NUCLEOTIDE SEQUENCE [LARGE SCALE GENOMIC DNA]</scope>
    <source>
        <strain evidence="3">DSM 45817 / CECT 9037 / EuI1c</strain>
    </source>
</reference>
<evidence type="ECO:0000313" key="2">
    <source>
        <dbReference type="EMBL" id="ADP80286.1"/>
    </source>
</evidence>
<evidence type="ECO:0000313" key="3">
    <source>
        <dbReference type="Proteomes" id="UP000002484"/>
    </source>
</evidence>
<dbReference type="InterPro" id="IPR006311">
    <property type="entry name" value="TAT_signal"/>
</dbReference>
<feature type="signal peptide" evidence="1">
    <location>
        <begin position="1"/>
        <end position="39"/>
    </location>
</feature>
<dbReference type="InParanoid" id="E3IZ03"/>
<gene>
    <name evidence="2" type="ordered locus">FraEuI1c_2247</name>
</gene>
<dbReference type="OrthoDB" id="3449821at2"/>
<dbReference type="HOGENOM" id="CLU_637362_0_0_11"/>
<dbReference type="Gene3D" id="1.25.40.10">
    <property type="entry name" value="Tetratricopeptide repeat domain"/>
    <property type="match status" value="1"/>
</dbReference>
<dbReference type="Proteomes" id="UP000002484">
    <property type="component" value="Chromosome"/>
</dbReference>
<dbReference type="Pfam" id="PF13650">
    <property type="entry name" value="Asp_protease_2"/>
    <property type="match status" value="1"/>
</dbReference>
<dbReference type="RefSeq" id="WP_013423405.1">
    <property type="nucleotide sequence ID" value="NC_014666.1"/>
</dbReference>
<evidence type="ECO:0000256" key="1">
    <source>
        <dbReference type="SAM" id="SignalP"/>
    </source>
</evidence>